<dbReference type="Proteomes" id="UP000005226">
    <property type="component" value="Chromosome 19"/>
</dbReference>
<dbReference type="OMA" id="VEITICQ"/>
<feature type="transmembrane region" description="Helical" evidence="1">
    <location>
        <begin position="215"/>
        <end position="233"/>
    </location>
</feature>
<reference evidence="2" key="3">
    <citation type="submission" date="2025-09" db="UniProtKB">
        <authorList>
            <consortium name="Ensembl"/>
        </authorList>
    </citation>
    <scope>IDENTIFICATION</scope>
</reference>
<proteinExistence type="predicted"/>
<organism evidence="2 3">
    <name type="scientific">Takifugu rubripes</name>
    <name type="common">Japanese pufferfish</name>
    <name type="synonym">Fugu rubripes</name>
    <dbReference type="NCBI Taxonomy" id="31033"/>
    <lineage>
        <taxon>Eukaryota</taxon>
        <taxon>Metazoa</taxon>
        <taxon>Chordata</taxon>
        <taxon>Craniata</taxon>
        <taxon>Vertebrata</taxon>
        <taxon>Euteleostomi</taxon>
        <taxon>Actinopterygii</taxon>
        <taxon>Neopterygii</taxon>
        <taxon>Teleostei</taxon>
        <taxon>Neoteleostei</taxon>
        <taxon>Acanthomorphata</taxon>
        <taxon>Eupercaria</taxon>
        <taxon>Tetraodontiformes</taxon>
        <taxon>Tetradontoidea</taxon>
        <taxon>Tetraodontidae</taxon>
        <taxon>Takifugu</taxon>
    </lineage>
</organism>
<name>A0A674N658_TAKRU</name>
<reference evidence="2 3" key="1">
    <citation type="journal article" date="2011" name="Genome Biol. Evol.">
        <title>Integration of the genetic map and genome assembly of fugu facilitates insights into distinct features of genome evolution in teleosts and mammals.</title>
        <authorList>
            <person name="Kai W."/>
            <person name="Kikuchi K."/>
            <person name="Tohari S."/>
            <person name="Chew A.K."/>
            <person name="Tay A."/>
            <person name="Fujiwara A."/>
            <person name="Hosoya S."/>
            <person name="Suetake H."/>
            <person name="Naruse K."/>
            <person name="Brenner S."/>
            <person name="Suzuki Y."/>
            <person name="Venkatesh B."/>
        </authorList>
    </citation>
    <scope>NUCLEOTIDE SEQUENCE [LARGE SCALE GENOMIC DNA]</scope>
</reference>
<evidence type="ECO:0000256" key="1">
    <source>
        <dbReference type="SAM" id="Phobius"/>
    </source>
</evidence>
<keyword evidence="1" id="KW-0812">Transmembrane</keyword>
<dbReference type="AlphaFoldDB" id="A0A674N658"/>
<protein>
    <submittedName>
        <fullName evidence="2">Uncharacterized protein</fullName>
    </submittedName>
</protein>
<dbReference type="Ensembl" id="ENSTRUT00000071004.1">
    <property type="protein sequence ID" value="ENSTRUP00000068646.1"/>
    <property type="gene ID" value="ENSTRUG00000032464.1"/>
</dbReference>
<keyword evidence="3" id="KW-1185">Reference proteome</keyword>
<evidence type="ECO:0000313" key="3">
    <source>
        <dbReference type="Proteomes" id="UP000005226"/>
    </source>
</evidence>
<reference evidence="2" key="2">
    <citation type="submission" date="2025-08" db="UniProtKB">
        <authorList>
            <consortium name="Ensembl"/>
        </authorList>
    </citation>
    <scope>IDENTIFICATION</scope>
</reference>
<keyword evidence="1" id="KW-1133">Transmembrane helix</keyword>
<accession>A0A674N658</accession>
<sequence>MSLATRINFHFLNGEGETHGVVTSEYNGPVWRLRGVFKVEKEPWKAYVEQLEQFLEANDVAEGKKVATLLSVMGATMYGLLRNLVQPNKLKDKTFDEIVTKGSASTGATKKLTSQLKQCAANCEFGTNLDASLRDRFVSGMRIEACTRRLLSENDLTFAKACEIALNMETADRDALYVGLIFMVEITICQELLRLAEVCALRVLSSCCCCCCYCLYLSFFSFIFLIILLYCSFCE</sequence>
<dbReference type="GeneTree" id="ENSGT00940000165756"/>
<keyword evidence="1" id="KW-0472">Membrane</keyword>
<dbReference type="InParanoid" id="A0A674N658"/>
<evidence type="ECO:0000313" key="2">
    <source>
        <dbReference type="Ensembl" id="ENSTRUP00000068646.1"/>
    </source>
</evidence>